<proteinExistence type="predicted"/>
<reference evidence="2 3" key="1">
    <citation type="submission" date="2017-09" db="EMBL/GenBank/DDBJ databases">
        <title>WGS assembly of Aquilegia coerulea Goldsmith.</title>
        <authorList>
            <person name="Hodges S."/>
            <person name="Kramer E."/>
            <person name="Nordborg M."/>
            <person name="Tomkins J."/>
            <person name="Borevitz J."/>
            <person name="Derieg N."/>
            <person name="Yan J."/>
            <person name="Mihaltcheva S."/>
            <person name="Hayes R.D."/>
            <person name="Rokhsar D."/>
        </authorList>
    </citation>
    <scope>NUCLEOTIDE SEQUENCE [LARGE SCALE GENOMIC DNA]</scope>
    <source>
        <strain evidence="3">cv. Goldsmith</strain>
    </source>
</reference>
<evidence type="ECO:0000313" key="2">
    <source>
        <dbReference type="EMBL" id="PIA34513.1"/>
    </source>
</evidence>
<evidence type="ECO:0000259" key="1">
    <source>
        <dbReference type="Pfam" id="PF00646"/>
    </source>
</evidence>
<sequence>MLNTKIDPISIARNDSDMQIDNNDERWSQLPVLLIWMIKDRLHLGDMARLAFVCKNWKYASLSYTPMPQQQYIFPWLLHRNLFSTECELVNGTTKEKFILDLPELQPTTHLLYSRRGWLLLRQFFRNKGTSVVLFNLHTNTKITMPDPGEQVMGFIACFAASKTDECTPRYVVFVETNSTTRTLYISGIDDKKWIAQSYVNGRKQDMIVDFRYYEFSMDRNP</sequence>
<organism evidence="2 3">
    <name type="scientific">Aquilegia coerulea</name>
    <name type="common">Rocky mountain columbine</name>
    <dbReference type="NCBI Taxonomy" id="218851"/>
    <lineage>
        <taxon>Eukaryota</taxon>
        <taxon>Viridiplantae</taxon>
        <taxon>Streptophyta</taxon>
        <taxon>Embryophyta</taxon>
        <taxon>Tracheophyta</taxon>
        <taxon>Spermatophyta</taxon>
        <taxon>Magnoliopsida</taxon>
        <taxon>Ranunculales</taxon>
        <taxon>Ranunculaceae</taxon>
        <taxon>Thalictroideae</taxon>
        <taxon>Aquilegia</taxon>
    </lineage>
</organism>
<dbReference type="Pfam" id="PF00646">
    <property type="entry name" value="F-box"/>
    <property type="match status" value="1"/>
</dbReference>
<name>A0A2G5CTB1_AQUCA</name>
<evidence type="ECO:0000313" key="3">
    <source>
        <dbReference type="Proteomes" id="UP000230069"/>
    </source>
</evidence>
<dbReference type="OrthoDB" id="1863935at2759"/>
<dbReference type="InterPro" id="IPR001810">
    <property type="entry name" value="F-box_dom"/>
</dbReference>
<dbReference type="AlphaFoldDB" id="A0A2G5CTB1"/>
<dbReference type="EMBL" id="KZ305054">
    <property type="protein sequence ID" value="PIA34513.1"/>
    <property type="molecule type" value="Genomic_DNA"/>
</dbReference>
<keyword evidence="3" id="KW-1185">Reference proteome</keyword>
<protein>
    <recommendedName>
        <fullName evidence="1">F-box domain-containing protein</fullName>
    </recommendedName>
</protein>
<feature type="domain" description="F-box" evidence="1">
    <location>
        <begin position="27"/>
        <end position="61"/>
    </location>
</feature>
<dbReference type="PANTHER" id="PTHR45463">
    <property type="entry name" value="OS09G0392200 PROTEIN"/>
    <property type="match status" value="1"/>
</dbReference>
<dbReference type="PANTHER" id="PTHR45463:SF4">
    <property type="entry name" value="REGULATION PROTEIN, PUTATIVE-RELATED"/>
    <property type="match status" value="1"/>
</dbReference>
<dbReference type="Proteomes" id="UP000230069">
    <property type="component" value="Unassembled WGS sequence"/>
</dbReference>
<dbReference type="Gene3D" id="1.20.1280.50">
    <property type="match status" value="1"/>
</dbReference>
<dbReference type="InterPro" id="IPR036047">
    <property type="entry name" value="F-box-like_dom_sf"/>
</dbReference>
<dbReference type="SUPFAM" id="SSF81383">
    <property type="entry name" value="F-box domain"/>
    <property type="match status" value="1"/>
</dbReference>
<gene>
    <name evidence="2" type="ORF">AQUCO_03700057v1</name>
</gene>
<dbReference type="InParanoid" id="A0A2G5CTB1"/>
<accession>A0A2G5CTB1</accession>